<dbReference type="Proteomes" id="UP000828941">
    <property type="component" value="Chromosome 13"/>
</dbReference>
<accession>A0ACB9KSE6</accession>
<protein>
    <submittedName>
        <fullName evidence="1">Uncharacterized protein</fullName>
    </submittedName>
</protein>
<name>A0ACB9KSE6_BAUVA</name>
<evidence type="ECO:0000313" key="2">
    <source>
        <dbReference type="Proteomes" id="UP000828941"/>
    </source>
</evidence>
<keyword evidence="2" id="KW-1185">Reference proteome</keyword>
<evidence type="ECO:0000313" key="1">
    <source>
        <dbReference type="EMBL" id="KAI4300020.1"/>
    </source>
</evidence>
<sequence length="114" mass="13092">MLARQTFRTAYNQVIEKLCHFGNLQEAEKLLGKILRTASKIDENTCHVLMQSYMNKEIALSAYNVACRMFSRNLIPDLKLCEKVSQRLVLDGKLEEADNLMLQFVERGSITPLK</sequence>
<comment type="caution">
    <text evidence="1">The sequence shown here is derived from an EMBL/GenBank/DDBJ whole genome shotgun (WGS) entry which is preliminary data.</text>
</comment>
<proteinExistence type="predicted"/>
<gene>
    <name evidence="1" type="ORF">L6164_033440</name>
</gene>
<organism evidence="1 2">
    <name type="scientific">Bauhinia variegata</name>
    <name type="common">Purple orchid tree</name>
    <name type="synonym">Phanera variegata</name>
    <dbReference type="NCBI Taxonomy" id="167791"/>
    <lineage>
        <taxon>Eukaryota</taxon>
        <taxon>Viridiplantae</taxon>
        <taxon>Streptophyta</taxon>
        <taxon>Embryophyta</taxon>
        <taxon>Tracheophyta</taxon>
        <taxon>Spermatophyta</taxon>
        <taxon>Magnoliopsida</taxon>
        <taxon>eudicotyledons</taxon>
        <taxon>Gunneridae</taxon>
        <taxon>Pentapetalae</taxon>
        <taxon>rosids</taxon>
        <taxon>fabids</taxon>
        <taxon>Fabales</taxon>
        <taxon>Fabaceae</taxon>
        <taxon>Cercidoideae</taxon>
        <taxon>Cercideae</taxon>
        <taxon>Bauhiniinae</taxon>
        <taxon>Bauhinia</taxon>
    </lineage>
</organism>
<dbReference type="EMBL" id="CM039438">
    <property type="protein sequence ID" value="KAI4300020.1"/>
    <property type="molecule type" value="Genomic_DNA"/>
</dbReference>
<reference evidence="1 2" key="1">
    <citation type="journal article" date="2022" name="DNA Res.">
        <title>Chromosomal-level genome assembly of the orchid tree Bauhinia variegata (Leguminosae; Cercidoideae) supports the allotetraploid origin hypothesis of Bauhinia.</title>
        <authorList>
            <person name="Zhong Y."/>
            <person name="Chen Y."/>
            <person name="Zheng D."/>
            <person name="Pang J."/>
            <person name="Liu Y."/>
            <person name="Luo S."/>
            <person name="Meng S."/>
            <person name="Qian L."/>
            <person name="Wei D."/>
            <person name="Dai S."/>
            <person name="Zhou R."/>
        </authorList>
    </citation>
    <scope>NUCLEOTIDE SEQUENCE [LARGE SCALE GENOMIC DNA]</scope>
    <source>
        <strain evidence="1">BV-YZ2020</strain>
    </source>
</reference>